<dbReference type="PANTHER" id="PTHR34035:SF1">
    <property type="entry name" value="TESTIS-EXPRESSED PROTEIN 47"/>
    <property type="match status" value="1"/>
</dbReference>
<dbReference type="Gene3D" id="3.30.70.100">
    <property type="match status" value="1"/>
</dbReference>
<dbReference type="Proteomes" id="UP000235965">
    <property type="component" value="Unassembled WGS sequence"/>
</dbReference>
<evidence type="ECO:0000259" key="1">
    <source>
        <dbReference type="PROSITE" id="PS50925"/>
    </source>
</evidence>
<dbReference type="InterPro" id="IPR036046">
    <property type="entry name" value="Acylphosphatase-like_dom_sf"/>
</dbReference>
<comment type="caution">
    <text evidence="2">The sequence shown here is derived from an EMBL/GenBank/DDBJ whole genome shotgun (WGS) entry which is preliminary data.</text>
</comment>
<evidence type="ECO:0000313" key="2">
    <source>
        <dbReference type="EMBL" id="PNF28235.1"/>
    </source>
</evidence>
<organism evidence="2 3">
    <name type="scientific">Cryptotermes secundus</name>
    <dbReference type="NCBI Taxonomy" id="105785"/>
    <lineage>
        <taxon>Eukaryota</taxon>
        <taxon>Metazoa</taxon>
        <taxon>Ecdysozoa</taxon>
        <taxon>Arthropoda</taxon>
        <taxon>Hexapoda</taxon>
        <taxon>Insecta</taxon>
        <taxon>Pterygota</taxon>
        <taxon>Neoptera</taxon>
        <taxon>Polyneoptera</taxon>
        <taxon>Dictyoptera</taxon>
        <taxon>Blattodea</taxon>
        <taxon>Blattoidea</taxon>
        <taxon>Termitoidae</taxon>
        <taxon>Kalotermitidae</taxon>
        <taxon>Cryptotermitinae</taxon>
        <taxon>Cryptotermes</taxon>
    </lineage>
</organism>
<dbReference type="PANTHER" id="PTHR34035">
    <property type="entry name" value="TESTIS-EXPRESSED PROTEIN 47"/>
    <property type="match status" value="1"/>
</dbReference>
<proteinExistence type="predicted"/>
<sequence>MFPAVLPLADGNKVVMNTIKEHLEMLQQKFNKYFGESVQDFDWVRDPFVANSEYLPINIQEEIADLKADRTLKLKLLEVPLDTFVTYLHRITYVGEHSFRDDPTVKQLYEEIIRDMNSEDPDEILTGFLLCYDEFFVHILEGSEEMILRHLHRIYALVDGGEARLGTMKLLIACHNVRQRFYKQWAARTTRPPTLLQDIDPACEAETTWRHVRTCITKLHQLSKFLSQRTGVALKTVIDRLSETVPTCLPESVLLNFVLQCKSLPNLRKYMNAHCTISTSESYQGKYSTVSACICQAPSLRQ</sequence>
<dbReference type="EMBL" id="NEVH01013964">
    <property type="protein sequence ID" value="PNF28235.1"/>
    <property type="molecule type" value="Genomic_DNA"/>
</dbReference>
<dbReference type="AlphaFoldDB" id="A0A2J7QI13"/>
<name>A0A2J7QI13_9NEOP</name>
<keyword evidence="3" id="KW-1185">Reference proteome</keyword>
<dbReference type="Pfam" id="PF24787">
    <property type="entry name" value="TEX47"/>
    <property type="match status" value="1"/>
</dbReference>
<dbReference type="SUPFAM" id="SSF54975">
    <property type="entry name" value="Acylphosphatase/BLUF domain-like"/>
    <property type="match status" value="1"/>
</dbReference>
<dbReference type="PROSITE" id="PS50925">
    <property type="entry name" value="BLUF"/>
    <property type="match status" value="1"/>
</dbReference>
<evidence type="ECO:0000313" key="3">
    <source>
        <dbReference type="Proteomes" id="UP000235965"/>
    </source>
</evidence>
<gene>
    <name evidence="2" type="ORF">B7P43_G07538</name>
</gene>
<accession>A0A2J7QI13</accession>
<protein>
    <recommendedName>
        <fullName evidence="1">BLUF domain-containing protein</fullName>
    </recommendedName>
</protein>
<reference evidence="2 3" key="1">
    <citation type="submission" date="2017-12" db="EMBL/GenBank/DDBJ databases">
        <title>Hemimetabolous genomes reveal molecular basis of termite eusociality.</title>
        <authorList>
            <person name="Harrison M.C."/>
            <person name="Jongepier E."/>
            <person name="Robertson H.M."/>
            <person name="Arning N."/>
            <person name="Bitard-Feildel T."/>
            <person name="Chao H."/>
            <person name="Childers C.P."/>
            <person name="Dinh H."/>
            <person name="Doddapaneni H."/>
            <person name="Dugan S."/>
            <person name="Gowin J."/>
            <person name="Greiner C."/>
            <person name="Han Y."/>
            <person name="Hu H."/>
            <person name="Hughes D.S.T."/>
            <person name="Huylmans A.-K."/>
            <person name="Kemena C."/>
            <person name="Kremer L.P.M."/>
            <person name="Lee S.L."/>
            <person name="Lopez-Ezquerra A."/>
            <person name="Mallet L."/>
            <person name="Monroy-Kuhn J.M."/>
            <person name="Moser A."/>
            <person name="Murali S.C."/>
            <person name="Muzny D.M."/>
            <person name="Otani S."/>
            <person name="Piulachs M.-D."/>
            <person name="Poelchau M."/>
            <person name="Qu J."/>
            <person name="Schaub F."/>
            <person name="Wada-Katsumata A."/>
            <person name="Worley K.C."/>
            <person name="Xie Q."/>
            <person name="Ylla G."/>
            <person name="Poulsen M."/>
            <person name="Gibbs R.A."/>
            <person name="Schal C."/>
            <person name="Richards S."/>
            <person name="Belles X."/>
            <person name="Korb J."/>
            <person name="Bornberg-Bauer E."/>
        </authorList>
    </citation>
    <scope>NUCLEOTIDE SEQUENCE [LARGE SCALE GENOMIC DNA]</scope>
    <source>
        <tissue evidence="2">Whole body</tissue>
    </source>
</reference>
<dbReference type="OrthoDB" id="548795at2759"/>
<feature type="domain" description="BLUF" evidence="1">
    <location>
        <begin position="88"/>
        <end position="188"/>
    </location>
</feature>
<dbReference type="InParanoid" id="A0A2J7QI13"/>
<dbReference type="GO" id="GO:0071949">
    <property type="term" value="F:FAD binding"/>
    <property type="evidence" value="ECO:0007669"/>
    <property type="project" value="InterPro"/>
</dbReference>
<dbReference type="InterPro" id="IPR007024">
    <property type="entry name" value="BLUF_domain"/>
</dbReference>
<dbReference type="GO" id="GO:0009882">
    <property type="term" value="F:blue light photoreceptor activity"/>
    <property type="evidence" value="ECO:0007669"/>
    <property type="project" value="InterPro"/>
</dbReference>
<dbReference type="InterPro" id="IPR055308">
    <property type="entry name" value="TEX47-like"/>
</dbReference>